<keyword evidence="6 8" id="KW-0378">Hydrolase</keyword>
<evidence type="ECO:0000313" key="10">
    <source>
        <dbReference type="EMBL" id="TEB36017.1"/>
    </source>
</evidence>
<dbReference type="EC" id="3.2.1.55" evidence="8"/>
<keyword evidence="4 8" id="KW-0964">Secreted</keyword>
<keyword evidence="11" id="KW-1185">Reference proteome</keyword>
<dbReference type="STRING" id="71717.A0A4Y7TPA5"/>
<dbReference type="Proteomes" id="UP000298030">
    <property type="component" value="Unassembled WGS sequence"/>
</dbReference>
<reference evidence="10 11" key="1">
    <citation type="journal article" date="2019" name="Nat. Ecol. Evol.">
        <title>Megaphylogeny resolves global patterns of mushroom evolution.</title>
        <authorList>
            <person name="Varga T."/>
            <person name="Krizsan K."/>
            <person name="Foldi C."/>
            <person name="Dima B."/>
            <person name="Sanchez-Garcia M."/>
            <person name="Sanchez-Ramirez S."/>
            <person name="Szollosi G.J."/>
            <person name="Szarkandi J.G."/>
            <person name="Papp V."/>
            <person name="Albert L."/>
            <person name="Andreopoulos W."/>
            <person name="Angelini C."/>
            <person name="Antonin V."/>
            <person name="Barry K.W."/>
            <person name="Bougher N.L."/>
            <person name="Buchanan P."/>
            <person name="Buyck B."/>
            <person name="Bense V."/>
            <person name="Catcheside P."/>
            <person name="Chovatia M."/>
            <person name="Cooper J."/>
            <person name="Damon W."/>
            <person name="Desjardin D."/>
            <person name="Finy P."/>
            <person name="Geml J."/>
            <person name="Haridas S."/>
            <person name="Hughes K."/>
            <person name="Justo A."/>
            <person name="Karasinski D."/>
            <person name="Kautmanova I."/>
            <person name="Kiss B."/>
            <person name="Kocsube S."/>
            <person name="Kotiranta H."/>
            <person name="LaButti K.M."/>
            <person name="Lechner B.E."/>
            <person name="Liimatainen K."/>
            <person name="Lipzen A."/>
            <person name="Lukacs Z."/>
            <person name="Mihaltcheva S."/>
            <person name="Morgado L.N."/>
            <person name="Niskanen T."/>
            <person name="Noordeloos M.E."/>
            <person name="Ohm R.A."/>
            <person name="Ortiz-Santana B."/>
            <person name="Ovrebo C."/>
            <person name="Racz N."/>
            <person name="Riley R."/>
            <person name="Savchenko A."/>
            <person name="Shiryaev A."/>
            <person name="Soop K."/>
            <person name="Spirin V."/>
            <person name="Szebenyi C."/>
            <person name="Tomsovsky M."/>
            <person name="Tulloss R.E."/>
            <person name="Uehling J."/>
            <person name="Grigoriev I.V."/>
            <person name="Vagvolgyi C."/>
            <person name="Papp T."/>
            <person name="Martin F.M."/>
            <person name="Miettinen O."/>
            <person name="Hibbett D.S."/>
            <person name="Nagy L.G."/>
        </authorList>
    </citation>
    <scope>NUCLEOTIDE SEQUENCE [LARGE SCALE GENOMIC DNA]</scope>
    <source>
        <strain evidence="10 11">FP101781</strain>
    </source>
</reference>
<dbReference type="GO" id="GO:0045493">
    <property type="term" value="P:xylan catabolic process"/>
    <property type="evidence" value="ECO:0007669"/>
    <property type="project" value="UniProtKB-UniRule"/>
</dbReference>
<evidence type="ECO:0000256" key="8">
    <source>
        <dbReference type="RuleBase" id="RU368117"/>
    </source>
</evidence>
<feature type="chain" id="PRO_5021502648" description="Alpha-L-arabinofuranosidase" evidence="9">
    <location>
        <begin position="20"/>
        <end position="352"/>
    </location>
</feature>
<dbReference type="SUPFAM" id="SSF75005">
    <property type="entry name" value="Arabinanase/levansucrase/invertase"/>
    <property type="match status" value="1"/>
</dbReference>
<protein>
    <recommendedName>
        <fullName evidence="8">Alpha-L-arabinofuranosidase</fullName>
        <ecNumber evidence="8">3.2.1.55</ecNumber>
    </recommendedName>
</protein>
<dbReference type="InterPro" id="IPR023296">
    <property type="entry name" value="Glyco_hydro_beta-prop_sf"/>
</dbReference>
<dbReference type="PANTHER" id="PTHR40631:SF2">
    <property type="entry name" value="ALPHA-L-ARABINOFURANOSIDASE"/>
    <property type="match status" value="1"/>
</dbReference>
<dbReference type="GO" id="GO:0005576">
    <property type="term" value="C:extracellular region"/>
    <property type="evidence" value="ECO:0007669"/>
    <property type="project" value="UniProtKB-SubCell"/>
</dbReference>
<evidence type="ECO:0000256" key="6">
    <source>
        <dbReference type="ARBA" id="ARBA00022801"/>
    </source>
</evidence>
<evidence type="ECO:0000256" key="9">
    <source>
        <dbReference type="SAM" id="SignalP"/>
    </source>
</evidence>
<dbReference type="GO" id="GO:0046556">
    <property type="term" value="F:alpha-L-arabinofuranosidase activity"/>
    <property type="evidence" value="ECO:0007669"/>
    <property type="project" value="UniProtKB-UniRule"/>
</dbReference>
<sequence length="352" mass="39732">MVRLPLFLLLASLWLGAFSAVVNMPGGLSRRHPLPSSFEWTSTDILIAPKDDSRKLAGVKDPSVVYFEGQWHIFATTAKGGSWNLFYTNFTDWSIANDAEFFYLDQSPIGRGYRAAPQVFYFEPQKLWYLVYQNGNAAYSTNPDISNPAGWTAPKTFYSGMPKIVEENIGKGNWLDMWVICDSENCHLFSSDDNGQLYRSQTPVSDFPEGFDEPVIALQDSNRFRLFEGSNVYKLGDKEEDGYLLIVEAIGADGRRWFRSWTMSAIEGPYTPLAAEEENPFARSNNVAFEGKAWSKDISHGEMIRSGYDQYLKVNPAKFQYLYQGQDPEDGAGVPYGDLPWRIALLTQTNTA</sequence>
<dbReference type="InterPro" id="IPR005193">
    <property type="entry name" value="GH62_arabinosidase"/>
</dbReference>
<evidence type="ECO:0000256" key="4">
    <source>
        <dbReference type="ARBA" id="ARBA00022525"/>
    </source>
</evidence>
<dbReference type="CDD" id="cd08987">
    <property type="entry name" value="GH62"/>
    <property type="match status" value="1"/>
</dbReference>
<accession>A0A4Y7TPA5</accession>
<evidence type="ECO:0000256" key="7">
    <source>
        <dbReference type="ARBA" id="ARBA00023295"/>
    </source>
</evidence>
<dbReference type="PANTHER" id="PTHR40631">
    <property type="entry name" value="ALPHA-L-ARABINOFURANOSIDASE AXHA-2-RELATED"/>
    <property type="match status" value="1"/>
</dbReference>
<dbReference type="EMBL" id="QPFP01000006">
    <property type="protein sequence ID" value="TEB36017.1"/>
    <property type="molecule type" value="Genomic_DNA"/>
</dbReference>
<dbReference type="AlphaFoldDB" id="A0A4Y7TPA5"/>
<dbReference type="Pfam" id="PF03664">
    <property type="entry name" value="Glyco_hydro_62"/>
    <property type="match status" value="1"/>
</dbReference>
<keyword evidence="5 8" id="KW-0732">Signal</keyword>
<dbReference type="Gene3D" id="2.115.10.20">
    <property type="entry name" value="Glycosyl hydrolase domain, family 43"/>
    <property type="match status" value="1"/>
</dbReference>
<comment type="catalytic activity">
    <reaction evidence="1 8">
        <text>Hydrolysis of terminal non-reducing alpha-L-arabinofuranoside residues in alpha-L-arabinosides.</text>
        <dbReference type="EC" id="3.2.1.55"/>
    </reaction>
</comment>
<name>A0A4Y7TPA5_COPMI</name>
<evidence type="ECO:0000256" key="3">
    <source>
        <dbReference type="ARBA" id="ARBA00007396"/>
    </source>
</evidence>
<gene>
    <name evidence="10" type="ORF">FA13DRAFT_1216340</name>
</gene>
<evidence type="ECO:0000256" key="5">
    <source>
        <dbReference type="ARBA" id="ARBA00022729"/>
    </source>
</evidence>
<organism evidence="10 11">
    <name type="scientific">Coprinellus micaceus</name>
    <name type="common">Glistening ink-cap mushroom</name>
    <name type="synonym">Coprinus micaceus</name>
    <dbReference type="NCBI Taxonomy" id="71717"/>
    <lineage>
        <taxon>Eukaryota</taxon>
        <taxon>Fungi</taxon>
        <taxon>Dikarya</taxon>
        <taxon>Basidiomycota</taxon>
        <taxon>Agaricomycotina</taxon>
        <taxon>Agaricomycetes</taxon>
        <taxon>Agaricomycetidae</taxon>
        <taxon>Agaricales</taxon>
        <taxon>Agaricineae</taxon>
        <taxon>Psathyrellaceae</taxon>
        <taxon>Coprinellus</taxon>
    </lineage>
</organism>
<evidence type="ECO:0000313" key="11">
    <source>
        <dbReference type="Proteomes" id="UP000298030"/>
    </source>
</evidence>
<evidence type="ECO:0000256" key="2">
    <source>
        <dbReference type="ARBA" id="ARBA00004613"/>
    </source>
</evidence>
<proteinExistence type="inferred from homology"/>
<feature type="signal peptide" evidence="9">
    <location>
        <begin position="1"/>
        <end position="19"/>
    </location>
</feature>
<comment type="similarity">
    <text evidence="3 8">Belongs to the glycosyl hydrolase 62 family.</text>
</comment>
<comment type="caution">
    <text evidence="10">The sequence shown here is derived from an EMBL/GenBank/DDBJ whole genome shotgun (WGS) entry which is preliminary data.</text>
</comment>
<comment type="function">
    <text evidence="8">Alpha-L-arabinofuranosidase involved in the hydrolysis of xylan, a major structural heterogeneous polysaccharide found in plant biomass representing the second most abundant polysaccharide in the biosphere, after cellulose.</text>
</comment>
<dbReference type="GO" id="GO:0046373">
    <property type="term" value="P:L-arabinose metabolic process"/>
    <property type="evidence" value="ECO:0007669"/>
    <property type="project" value="UniProtKB-UniRule"/>
</dbReference>
<evidence type="ECO:0000256" key="1">
    <source>
        <dbReference type="ARBA" id="ARBA00001462"/>
    </source>
</evidence>
<keyword evidence="7 8" id="KW-0326">Glycosidase</keyword>
<comment type="subcellular location">
    <subcellularLocation>
        <location evidence="2 8">Secreted</location>
    </subcellularLocation>
</comment>
<dbReference type="OrthoDB" id="3156236at2759"/>